<gene>
    <name evidence="1" type="ORF">WKI47_02875</name>
</gene>
<keyword evidence="2" id="KW-1185">Reference proteome</keyword>
<accession>A0ACC6P7L8</accession>
<comment type="caution">
    <text evidence="1">The sequence shown here is derived from an EMBL/GenBank/DDBJ whole genome shotgun (WGS) entry which is preliminary data.</text>
</comment>
<reference evidence="1" key="1">
    <citation type="submission" date="2024-03" db="EMBL/GenBank/DDBJ databases">
        <title>Whole genome sequecning of epiphytes from Marcgravia umbellata leaves.</title>
        <authorList>
            <person name="Kumar G."/>
            <person name="Savka M.A."/>
        </authorList>
    </citation>
    <scope>NUCLEOTIDE SEQUENCE</scope>
    <source>
        <strain evidence="1">RIT_BL5</strain>
    </source>
</reference>
<organism evidence="1 2">
    <name type="scientific">Saccharibacillus sacchari</name>
    <dbReference type="NCBI Taxonomy" id="456493"/>
    <lineage>
        <taxon>Bacteria</taxon>
        <taxon>Bacillati</taxon>
        <taxon>Bacillota</taxon>
        <taxon>Bacilli</taxon>
        <taxon>Bacillales</taxon>
        <taxon>Paenibacillaceae</taxon>
        <taxon>Saccharibacillus</taxon>
    </lineage>
</organism>
<name>A0ACC6P7L8_9BACL</name>
<evidence type="ECO:0000313" key="2">
    <source>
        <dbReference type="Proteomes" id="UP001380953"/>
    </source>
</evidence>
<sequence length="1087" mass="113253">MLLFLVALLLTTTWGLPGAVGIPKAQAAAPATEKVYGFGSGQYGKLGPIGSSFIAKIVYDFPVSKQVSAGGDHALVLTEDGKVYSVGSSGYGQGGAVYDIWPPYPTLITGLPAIKQVAAGALFSLVLSEDGKVYSFGGNYSGQLGRGDVQTPVVPGEVAGLPAIKQISTGADHALALTEDGEVYGFGSNNHYQLGLNDDLDRSTPQKIPGLSHIKQISAGGYHSLALAEDGTVYAFGENASGQLGLGDFVNARVPQQVKDLPVIKQIDGGLNHSLLLAEDGTVYATGLNTSGQLGLGTSPSAIATPRIVPGLSAIQSVSAGSRHSLVTTENGTAYGFGANDSGQLGIRSYIGQVSPQPLPLAHIKQLEAGGDFSLVIVPERRVSFDSTGGSSLPTTITASGGKIDDMKMPPTKKGNLFEGWYEDIGLLHPFDFDTPIFADTTLYAKWLDISRPSVALSTTAGNPTNQPFVVKAEFDEPVTQFDTERVVVTGAEVGKAETVSASVYAFTVTPTSSNGTITVQLAQGAAKDLAGHDSLQSDVLEREFNSVAPTLKLNGEARMPVGMGTTFVDPGATAQDVQGVSLTENISVTGKVFTEKDDVYELTYSVSDSALNTSTVTRSVYVIEPPLVIPNGEIEMEIEEDTKFVDEGASASDAFHGDLSDLVVTEGSVDTSRPGTYTLTYKVTNPIGQTGQAERQVKVTEKAQPPVVEPPIANPPTTATPAGSPTVPTSASSVPVSSSDGNLTLAAGQAGQVSMGSEVYLQIPVGATNRRIEIRMNALTAANNGLTAEAKALSTVYQLTKTVPANFLRPVSLTLSFDPSKLAQGEQAAVFYQNEDGGPWVRMDGGTIQQGRNAVGASASNSAVITVLTDHFTKFAVLAVKDTTPSTPETDASENGGISPAIAFTDISGHWAAEAITESAALGFVKGYADGTFRPSKAVTRAEFATILVRALAPVADEAASEEAIPLVAAPFADQSSIRDWAGQSIAQARVLGWIQGDASGNFRPNDAVTRAEMAAMLYRALTLKGADEALLNRFADADSIPAWAREAAAALTATDVLQGDSGGKFAPNAAATRAEIVQVLMRVYQ</sequence>
<dbReference type="Proteomes" id="UP001380953">
    <property type="component" value="Unassembled WGS sequence"/>
</dbReference>
<evidence type="ECO:0000313" key="1">
    <source>
        <dbReference type="EMBL" id="MEJ8302852.1"/>
    </source>
</evidence>
<proteinExistence type="predicted"/>
<protein>
    <submittedName>
        <fullName evidence="1">Immunoglobulin-like domain-containing protein</fullName>
    </submittedName>
</protein>
<dbReference type="EMBL" id="JBBKAR010000007">
    <property type="protein sequence ID" value="MEJ8302852.1"/>
    <property type="molecule type" value="Genomic_DNA"/>
</dbReference>